<proteinExistence type="predicted"/>
<accession>A0AAU6W151</accession>
<organism evidence="2">
    <name type="scientific">Pseudomonas phage Drael01</name>
    <dbReference type="NCBI Taxonomy" id="3138533"/>
    <lineage>
        <taxon>Viruses</taxon>
    </lineage>
</organism>
<feature type="compositionally biased region" description="Basic residues" evidence="1">
    <location>
        <begin position="14"/>
        <end position="23"/>
    </location>
</feature>
<dbReference type="EMBL" id="PP179320">
    <property type="protein sequence ID" value="XAI70267.1"/>
    <property type="molecule type" value="Genomic_DNA"/>
</dbReference>
<name>A0AAU6W151_9VIRU</name>
<feature type="region of interest" description="Disordered" evidence="1">
    <location>
        <begin position="1"/>
        <end position="23"/>
    </location>
</feature>
<reference evidence="2" key="1">
    <citation type="journal article" date="2024" name="J. Gen. Virol.">
        <title>Novel phages of Pseudomonas syringae unveil numerous potential auxiliary metabolic genes.</title>
        <authorList>
            <person name="Feltin C."/>
            <person name="Garneau J.R."/>
            <person name="Morris C.E."/>
            <person name="Berard A."/>
            <person name="Torres-Barcelo C."/>
        </authorList>
    </citation>
    <scope>NUCLEOTIDE SEQUENCE</scope>
</reference>
<evidence type="ECO:0000313" key="2">
    <source>
        <dbReference type="EMBL" id="XAI70267.1"/>
    </source>
</evidence>
<sequence length="128" mass="14101">MDTAQRMRAVDKGARRKMNHKARKDGLGLEGVITTLTTQLREVRAHDVDSLALYRTAVRQLGDRIHLGALAKAGDVQAGKRRRKLNDWEIDTKPAGPSDAWAPEGGRKAVGRCDVDAVQSLNKAKRGY</sequence>
<evidence type="ECO:0000256" key="1">
    <source>
        <dbReference type="SAM" id="MobiDB-lite"/>
    </source>
</evidence>
<protein>
    <submittedName>
        <fullName evidence="2">Uncharacterized protein</fullName>
    </submittedName>
</protein>
<gene>
    <name evidence="2" type="ORF">Drael01_00037</name>
</gene>